<dbReference type="EMBL" id="CP001857">
    <property type="protein sequence ID" value="ADB58705.1"/>
    <property type="molecule type" value="Genomic_DNA"/>
</dbReference>
<name>D2RF11_ARCPA</name>
<dbReference type="eggNOG" id="arCOG02966">
    <property type="taxonomic scope" value="Archaea"/>
</dbReference>
<evidence type="ECO:0000256" key="3">
    <source>
        <dbReference type="SAM" id="MobiDB-lite"/>
    </source>
</evidence>
<protein>
    <recommendedName>
        <fullName evidence="4">Thioredoxin-like fold domain-containing protein</fullName>
    </recommendedName>
</protein>
<dbReference type="HOGENOM" id="CLU_1052121_0_0_2"/>
<keyword evidence="6" id="KW-1185">Reference proteome</keyword>
<dbReference type="eggNOG" id="arCOG01218">
    <property type="taxonomic scope" value="Archaea"/>
</dbReference>
<evidence type="ECO:0000259" key="4">
    <source>
        <dbReference type="Pfam" id="PF13192"/>
    </source>
</evidence>
<dbReference type="AlphaFoldDB" id="D2RF11"/>
<evidence type="ECO:0000256" key="1">
    <source>
        <dbReference type="ARBA" id="ARBA00007787"/>
    </source>
</evidence>
<dbReference type="InterPro" id="IPR016024">
    <property type="entry name" value="ARM-type_fold"/>
</dbReference>
<evidence type="ECO:0000256" key="2">
    <source>
        <dbReference type="ARBA" id="ARBA00022982"/>
    </source>
</evidence>
<dbReference type="Proteomes" id="UP000001901">
    <property type="component" value="Chromosome"/>
</dbReference>
<reference evidence="5 6" key="1">
    <citation type="journal article" date="2010" name="Stand. Genomic Sci.">
        <title>Complete genome sequence of Archaeoglobus profundus type strain (AV18).</title>
        <authorList>
            <person name="von Jan M."/>
            <person name="Lapidus A."/>
            <person name="Del Rio T.G."/>
            <person name="Copeland A."/>
            <person name="Tice H."/>
            <person name="Cheng J.F."/>
            <person name="Lucas S."/>
            <person name="Chen F."/>
            <person name="Nolan M."/>
            <person name="Goodwin L."/>
            <person name="Han C."/>
            <person name="Pitluck S."/>
            <person name="Liolios K."/>
            <person name="Ivanova N."/>
            <person name="Mavromatis K."/>
            <person name="Ovchinnikova G."/>
            <person name="Chertkov O."/>
            <person name="Pati A."/>
            <person name="Chen A."/>
            <person name="Palaniappan K."/>
            <person name="Land M."/>
            <person name="Hauser L."/>
            <person name="Chang Y.J."/>
            <person name="Jeffries C.D."/>
            <person name="Saunders E."/>
            <person name="Brettin T."/>
            <person name="Detter J.C."/>
            <person name="Chain P."/>
            <person name="Eichinger K."/>
            <person name="Huber H."/>
            <person name="Spring S."/>
            <person name="Rohde M."/>
            <person name="Goker M."/>
            <person name="Wirth R."/>
            <person name="Woyke T."/>
            <person name="Bristow J."/>
            <person name="Eisen J.A."/>
            <person name="Markowitz V."/>
            <person name="Hugenholtz P."/>
            <person name="Kyrpides N.C."/>
            <person name="Klenk H.P."/>
        </authorList>
    </citation>
    <scope>NUCLEOTIDE SEQUENCE [LARGE SCALE GENOMIC DNA]</scope>
    <source>
        <strain evidence="6">DSM 5631 / JCM 9629 / NBRC 100127 / Av18</strain>
    </source>
</reference>
<dbReference type="KEGG" id="apo:Arcpr_1659"/>
<dbReference type="PaxDb" id="572546-Arcpr_1659"/>
<evidence type="ECO:0000313" key="5">
    <source>
        <dbReference type="EMBL" id="ADB58705.1"/>
    </source>
</evidence>
<keyword evidence="2" id="KW-0249">Electron transport</keyword>
<proteinExistence type="inferred from homology"/>
<dbReference type="PROSITE" id="PS51354">
    <property type="entry name" value="GLUTAREDOXIN_2"/>
    <property type="match status" value="1"/>
</dbReference>
<dbReference type="Gene3D" id="3.40.30.10">
    <property type="entry name" value="Glutaredoxin"/>
    <property type="match status" value="1"/>
</dbReference>
<dbReference type="STRING" id="572546.Arcpr_1659"/>
<evidence type="ECO:0000313" key="6">
    <source>
        <dbReference type="Proteomes" id="UP000001901"/>
    </source>
</evidence>
<dbReference type="SUPFAM" id="SSF52833">
    <property type="entry name" value="Thioredoxin-like"/>
    <property type="match status" value="1"/>
</dbReference>
<comment type="similarity">
    <text evidence="1">Belongs to the glutaredoxin family.</text>
</comment>
<dbReference type="Pfam" id="PF13646">
    <property type="entry name" value="HEAT_2"/>
    <property type="match status" value="1"/>
</dbReference>
<dbReference type="GeneID" id="25394472"/>
<feature type="region of interest" description="Disordered" evidence="3">
    <location>
        <begin position="244"/>
        <end position="264"/>
    </location>
</feature>
<dbReference type="Gene3D" id="1.25.10.10">
    <property type="entry name" value="Leucine-rich Repeat Variant"/>
    <property type="match status" value="1"/>
</dbReference>
<dbReference type="SUPFAM" id="SSF48371">
    <property type="entry name" value="ARM repeat"/>
    <property type="match status" value="1"/>
</dbReference>
<organism evidence="5 6">
    <name type="scientific">Archaeoglobus profundus (strain DSM 5631 / JCM 9629 / NBRC 100127 / Av18)</name>
    <dbReference type="NCBI Taxonomy" id="572546"/>
    <lineage>
        <taxon>Archaea</taxon>
        <taxon>Methanobacteriati</taxon>
        <taxon>Methanobacteriota</taxon>
        <taxon>Archaeoglobi</taxon>
        <taxon>Archaeoglobales</taxon>
        <taxon>Archaeoglobaceae</taxon>
        <taxon>Archaeoglobus</taxon>
    </lineage>
</organism>
<dbReference type="InterPro" id="IPR012336">
    <property type="entry name" value="Thioredoxin-like_fold"/>
</dbReference>
<keyword evidence="2" id="KW-0813">Transport</keyword>
<accession>D2RF11</accession>
<dbReference type="RefSeq" id="WP_012941040.1">
    <property type="nucleotide sequence ID" value="NC_013741.1"/>
</dbReference>
<sequence length="264" mass="30160">MIVETTSEDFARLTNGKLVKSERPKTVIRNSREIVILGDVDKKKELFLKIFKKNLEDRGDIDAEVKIFIAPLCPVCPHVVEDICSLPIKKIEIIDVTDYPEIADEYDVMATPTVVIGKVKLVGKVSREEVLEWIKRGYDKKEYFAKLLKEGGAEDVVREVKKDGDASVLVDLLTYNDFMVRLGAMVAIEELAKENPEIVKKVKDKMRELLKHEDERIRQDVAMLLGDIGDESDREFLEELLKEGGDVEESAREAIDEIERRNQK</sequence>
<dbReference type="OrthoDB" id="35385at2157"/>
<dbReference type="InterPro" id="IPR036249">
    <property type="entry name" value="Thioredoxin-like_sf"/>
</dbReference>
<feature type="domain" description="Thioredoxin-like fold" evidence="4">
    <location>
        <begin position="64"/>
        <end position="134"/>
    </location>
</feature>
<gene>
    <name evidence="5" type="ordered locus">Arcpr_1659</name>
</gene>
<dbReference type="Pfam" id="PF13192">
    <property type="entry name" value="Thioredoxin_3"/>
    <property type="match status" value="1"/>
</dbReference>
<dbReference type="InterPro" id="IPR011989">
    <property type="entry name" value="ARM-like"/>
</dbReference>